<gene>
    <name evidence="1" type="ORF">S01H1_70611</name>
</gene>
<name>X0WVA0_9ZZZZ</name>
<organism evidence="1">
    <name type="scientific">marine sediment metagenome</name>
    <dbReference type="NCBI Taxonomy" id="412755"/>
    <lineage>
        <taxon>unclassified sequences</taxon>
        <taxon>metagenomes</taxon>
        <taxon>ecological metagenomes</taxon>
    </lineage>
</organism>
<sequence>ALAVDAESSDDVDSAEVGLLGVVGDEADHLGGVNAGCGVGHDSDGSKSAADGCA</sequence>
<proteinExistence type="predicted"/>
<feature type="non-terminal residue" evidence="1">
    <location>
        <position position="1"/>
    </location>
</feature>
<accession>X0WVA0</accession>
<comment type="caution">
    <text evidence="1">The sequence shown here is derived from an EMBL/GenBank/DDBJ whole genome shotgun (WGS) entry which is preliminary data.</text>
</comment>
<protein>
    <submittedName>
        <fullName evidence="1">Uncharacterized protein</fullName>
    </submittedName>
</protein>
<dbReference type="AlphaFoldDB" id="X0WVA0"/>
<evidence type="ECO:0000313" key="1">
    <source>
        <dbReference type="EMBL" id="GAG34904.1"/>
    </source>
</evidence>
<reference evidence="1" key="1">
    <citation type="journal article" date="2014" name="Front. Microbiol.">
        <title>High frequency of phylogenetically diverse reductive dehalogenase-homologous genes in deep subseafloor sedimentary metagenomes.</title>
        <authorList>
            <person name="Kawai M."/>
            <person name="Futagami T."/>
            <person name="Toyoda A."/>
            <person name="Takaki Y."/>
            <person name="Nishi S."/>
            <person name="Hori S."/>
            <person name="Arai W."/>
            <person name="Tsubouchi T."/>
            <person name="Morono Y."/>
            <person name="Uchiyama I."/>
            <person name="Ito T."/>
            <person name="Fujiyama A."/>
            <person name="Inagaki F."/>
            <person name="Takami H."/>
        </authorList>
    </citation>
    <scope>NUCLEOTIDE SEQUENCE</scope>
    <source>
        <strain evidence="1">Expedition CK06-06</strain>
    </source>
</reference>
<dbReference type="EMBL" id="BARS01046966">
    <property type="protein sequence ID" value="GAG34904.1"/>
    <property type="molecule type" value="Genomic_DNA"/>
</dbReference>